<dbReference type="InterPro" id="IPR025661">
    <property type="entry name" value="Pept_asp_AS"/>
</dbReference>
<proteinExistence type="inferred from homology"/>
<evidence type="ECO:0000256" key="2">
    <source>
        <dbReference type="ARBA" id="ARBA00022670"/>
    </source>
</evidence>
<dbReference type="PRINTS" id="PR00705">
    <property type="entry name" value="PAPAIN"/>
</dbReference>
<feature type="domain" description="Peptidase C1A papain C-terminal" evidence="9">
    <location>
        <begin position="99"/>
        <end position="315"/>
    </location>
</feature>
<dbReference type="Pfam" id="PF00112">
    <property type="entry name" value="Peptidase_C1"/>
    <property type="match status" value="1"/>
</dbReference>
<keyword evidence="7" id="KW-0325">Glycoprotein</keyword>
<reference evidence="11" key="1">
    <citation type="submission" date="2020-03" db="EMBL/GenBank/DDBJ databases">
        <title>Castanea mollissima Vanexum genome sequencing.</title>
        <authorList>
            <person name="Staton M."/>
        </authorList>
    </citation>
    <scope>NUCLEOTIDE SEQUENCE</scope>
    <source>
        <tissue evidence="11">Leaf</tissue>
    </source>
</reference>
<dbReference type="SUPFAM" id="SSF54001">
    <property type="entry name" value="Cysteine proteinases"/>
    <property type="match status" value="1"/>
</dbReference>
<dbReference type="OrthoDB" id="10253408at2759"/>
<keyword evidence="4" id="KW-0378">Hydrolase</keyword>
<dbReference type="FunFam" id="3.90.70.10:FF:000023">
    <property type="entry name" value="Senescence-specific cysteine protease SAG39"/>
    <property type="match status" value="1"/>
</dbReference>
<evidence type="ECO:0000256" key="7">
    <source>
        <dbReference type="ARBA" id="ARBA00023180"/>
    </source>
</evidence>
<keyword evidence="3" id="KW-0732">Signal</keyword>
<comment type="similarity">
    <text evidence="1">Belongs to the peptidase C1 family.</text>
</comment>
<dbReference type="InterPro" id="IPR038765">
    <property type="entry name" value="Papain-like_cys_pep_sf"/>
</dbReference>
<gene>
    <name evidence="11" type="ORF">CMV_009605</name>
</gene>
<dbReference type="SMART" id="SM00848">
    <property type="entry name" value="Inhibitor_I29"/>
    <property type="match status" value="1"/>
</dbReference>
<dbReference type="AlphaFoldDB" id="A0A8J4RHJ6"/>
<evidence type="ECO:0000256" key="4">
    <source>
        <dbReference type="ARBA" id="ARBA00022801"/>
    </source>
</evidence>
<comment type="caution">
    <text evidence="11">The sequence shown here is derived from an EMBL/GenBank/DDBJ whole genome shotgun (WGS) entry which is preliminary data.</text>
</comment>
<keyword evidence="5" id="KW-0788">Thiol protease</keyword>
<name>A0A8J4RHJ6_9ROSI</name>
<evidence type="ECO:0000256" key="6">
    <source>
        <dbReference type="ARBA" id="ARBA00023157"/>
    </source>
</evidence>
<keyword evidence="2" id="KW-0645">Protease</keyword>
<evidence type="ECO:0000256" key="8">
    <source>
        <dbReference type="ARBA" id="ARBA00069575"/>
    </source>
</evidence>
<dbReference type="PROSITE" id="PS00639">
    <property type="entry name" value="THIOL_PROTEASE_HIS"/>
    <property type="match status" value="1"/>
</dbReference>
<dbReference type="Gene3D" id="3.90.70.10">
    <property type="entry name" value="Cysteine proteinases"/>
    <property type="match status" value="1"/>
</dbReference>
<dbReference type="InterPro" id="IPR000668">
    <property type="entry name" value="Peptidase_C1A_C"/>
</dbReference>
<accession>A0A8J4RHJ6</accession>
<dbReference type="Pfam" id="PF08246">
    <property type="entry name" value="Inhibitor_I29"/>
    <property type="match status" value="1"/>
</dbReference>
<dbReference type="InterPro" id="IPR025660">
    <property type="entry name" value="Pept_his_AS"/>
</dbReference>
<protein>
    <recommendedName>
        <fullName evidence="8">Vignain</fullName>
    </recommendedName>
</protein>
<dbReference type="GO" id="GO:0008234">
    <property type="term" value="F:cysteine-type peptidase activity"/>
    <property type="evidence" value="ECO:0007669"/>
    <property type="project" value="UniProtKB-KW"/>
</dbReference>
<dbReference type="Proteomes" id="UP000737018">
    <property type="component" value="Unassembled WGS sequence"/>
</dbReference>
<organism evidence="11 12">
    <name type="scientific">Castanea mollissima</name>
    <name type="common">Chinese chestnut</name>
    <dbReference type="NCBI Taxonomy" id="60419"/>
    <lineage>
        <taxon>Eukaryota</taxon>
        <taxon>Viridiplantae</taxon>
        <taxon>Streptophyta</taxon>
        <taxon>Embryophyta</taxon>
        <taxon>Tracheophyta</taxon>
        <taxon>Spermatophyta</taxon>
        <taxon>Magnoliopsida</taxon>
        <taxon>eudicotyledons</taxon>
        <taxon>Gunneridae</taxon>
        <taxon>Pentapetalae</taxon>
        <taxon>rosids</taxon>
        <taxon>fabids</taxon>
        <taxon>Fagales</taxon>
        <taxon>Fagaceae</taxon>
        <taxon>Castanea</taxon>
    </lineage>
</organism>
<evidence type="ECO:0000256" key="3">
    <source>
        <dbReference type="ARBA" id="ARBA00022729"/>
    </source>
</evidence>
<dbReference type="SMART" id="SM00645">
    <property type="entry name" value="Pept_C1"/>
    <property type="match status" value="1"/>
</dbReference>
<evidence type="ECO:0000256" key="1">
    <source>
        <dbReference type="ARBA" id="ARBA00008455"/>
    </source>
</evidence>
<evidence type="ECO:0000259" key="10">
    <source>
        <dbReference type="SMART" id="SM00848"/>
    </source>
</evidence>
<keyword evidence="12" id="KW-1185">Reference proteome</keyword>
<evidence type="ECO:0000259" key="9">
    <source>
        <dbReference type="SMART" id="SM00645"/>
    </source>
</evidence>
<dbReference type="InterPro" id="IPR013201">
    <property type="entry name" value="Prot_inhib_I29"/>
</dbReference>
<dbReference type="PANTHER" id="PTHR12411">
    <property type="entry name" value="CYSTEINE PROTEASE FAMILY C1-RELATED"/>
    <property type="match status" value="1"/>
</dbReference>
<dbReference type="PROSITE" id="PS00640">
    <property type="entry name" value="THIOL_PROTEASE_ASN"/>
    <property type="match status" value="1"/>
</dbReference>
<keyword evidence="6" id="KW-1015">Disulfide bond</keyword>
<evidence type="ECO:0000313" key="12">
    <source>
        <dbReference type="Proteomes" id="UP000737018"/>
    </source>
</evidence>
<evidence type="ECO:0000256" key="5">
    <source>
        <dbReference type="ARBA" id="ARBA00022807"/>
    </source>
</evidence>
<evidence type="ECO:0000313" key="11">
    <source>
        <dbReference type="EMBL" id="KAF3966290.1"/>
    </source>
</evidence>
<sequence length="316" mass="35008">MSHTSLEDSFAMRHEQWMAQHGRNYVDDVDKISRFQIFKDNVKYIDKVNNEGNRTYKLSVNEFADLTNEEFIATRTGYKISDQPTSRKTTFRYGNLTEIPTTIDWRERGAVTPIKNQGTCASCWAFSAVAATEGITQIRTGKLISLSEQQLVDCAVDGNHGCNTGWMDYAFAYIIQNQGLDTEENYPYLNMDGICDQEKSSAKAASISAFDDVPSNNEGALLQAVAIQPVSVALEGFGPDFRFYSSGIFTGQCGTDLNHAVTIIGYGTSDDGTNYWLLKNSWGINWGENGYMKILRYSGAPEGLCGLAQKASFPVA</sequence>
<dbReference type="InterPro" id="IPR013128">
    <property type="entry name" value="Peptidase_C1A"/>
</dbReference>
<dbReference type="CDD" id="cd02248">
    <property type="entry name" value="Peptidase_C1A"/>
    <property type="match status" value="1"/>
</dbReference>
<dbReference type="GO" id="GO:0006508">
    <property type="term" value="P:proteolysis"/>
    <property type="evidence" value="ECO:0007669"/>
    <property type="project" value="UniProtKB-KW"/>
</dbReference>
<feature type="domain" description="Cathepsin propeptide inhibitor" evidence="10">
    <location>
        <begin position="14"/>
        <end position="71"/>
    </location>
</feature>
<dbReference type="InterPro" id="IPR039417">
    <property type="entry name" value="Peptidase_C1A_papain-like"/>
</dbReference>
<dbReference type="EMBL" id="JRKL02001062">
    <property type="protein sequence ID" value="KAF3966290.1"/>
    <property type="molecule type" value="Genomic_DNA"/>
</dbReference>